<evidence type="ECO:0000313" key="2">
    <source>
        <dbReference type="EMBL" id="KOS36875.1"/>
    </source>
</evidence>
<dbReference type="STRING" id="229535.A0A0M9WA48"/>
<feature type="region of interest" description="Disordered" evidence="1">
    <location>
        <begin position="106"/>
        <end position="131"/>
    </location>
</feature>
<keyword evidence="3" id="KW-1185">Reference proteome</keyword>
<evidence type="ECO:0000313" key="3">
    <source>
        <dbReference type="Proteomes" id="UP000037696"/>
    </source>
</evidence>
<dbReference type="EMBL" id="LHQQ01000378">
    <property type="protein sequence ID" value="KOS36875.1"/>
    <property type="molecule type" value="Genomic_DNA"/>
</dbReference>
<dbReference type="AlphaFoldDB" id="A0A0M9WA48"/>
<comment type="caution">
    <text evidence="2">The sequence shown here is derived from an EMBL/GenBank/DDBJ whole genome shotgun (WGS) entry which is preliminary data.</text>
</comment>
<name>A0A0M9WA48_9EURO</name>
<proteinExistence type="predicted"/>
<protein>
    <submittedName>
        <fullName evidence="2">Uncharacterized protein</fullName>
    </submittedName>
</protein>
<dbReference type="Proteomes" id="UP000037696">
    <property type="component" value="Unassembled WGS sequence"/>
</dbReference>
<accession>A0A0M9WA48</accession>
<sequence>METSLTSRPFPLRGKVYQAKGTYDYILWYGDKGDADKAINLVLVEAKKLGLTSQVYGLSTDSEEFRFLRINERSEFTKVLMTKTPGGNYSHITRMIAFIMREAVSQSPYTSRNTSKDVSMEDDPVTLSPDV</sequence>
<reference evidence="2 3" key="1">
    <citation type="submission" date="2015-08" db="EMBL/GenBank/DDBJ databases">
        <title>Genome sequencing of Penicillium nordicum.</title>
        <authorList>
            <person name="Nguyen H.D."/>
            <person name="Seifert K.A."/>
        </authorList>
    </citation>
    <scope>NUCLEOTIDE SEQUENCE [LARGE SCALE GENOMIC DNA]</scope>
    <source>
        <strain evidence="2 3">DAOMC 185683</strain>
    </source>
</reference>
<organism evidence="2 3">
    <name type="scientific">Penicillium nordicum</name>
    <dbReference type="NCBI Taxonomy" id="229535"/>
    <lineage>
        <taxon>Eukaryota</taxon>
        <taxon>Fungi</taxon>
        <taxon>Dikarya</taxon>
        <taxon>Ascomycota</taxon>
        <taxon>Pezizomycotina</taxon>
        <taxon>Eurotiomycetes</taxon>
        <taxon>Eurotiomycetidae</taxon>
        <taxon>Eurotiales</taxon>
        <taxon>Aspergillaceae</taxon>
        <taxon>Penicillium</taxon>
    </lineage>
</organism>
<gene>
    <name evidence="2" type="ORF">ACN38_g12351</name>
</gene>
<evidence type="ECO:0000256" key="1">
    <source>
        <dbReference type="SAM" id="MobiDB-lite"/>
    </source>
</evidence>
<dbReference type="OrthoDB" id="2103397at2759"/>